<name>A0A834J2A5_RHYFE</name>
<reference evidence="9" key="1">
    <citation type="submission" date="2020-08" db="EMBL/GenBank/DDBJ databases">
        <title>Genome sequencing and assembly of the red palm weevil Rhynchophorus ferrugineus.</title>
        <authorList>
            <person name="Dias G.B."/>
            <person name="Bergman C.M."/>
            <person name="Manee M."/>
        </authorList>
    </citation>
    <scope>NUCLEOTIDE SEQUENCE</scope>
    <source>
        <strain evidence="9">AA-2017</strain>
        <tissue evidence="9">Whole larva</tissue>
    </source>
</reference>
<evidence type="ECO:0000313" key="9">
    <source>
        <dbReference type="EMBL" id="KAF7286062.1"/>
    </source>
</evidence>
<evidence type="ECO:0000256" key="7">
    <source>
        <dbReference type="ARBA" id="ARBA00023242"/>
    </source>
</evidence>
<keyword evidence="1" id="KW-0217">Developmental protein</keyword>
<keyword evidence="3" id="KW-0524">Neurogenesis</keyword>
<dbReference type="Pfam" id="PF00010">
    <property type="entry name" value="HLH"/>
    <property type="match status" value="1"/>
</dbReference>
<dbReference type="InterPro" id="IPR050359">
    <property type="entry name" value="bHLH_transcription_factors"/>
</dbReference>
<feature type="domain" description="BHLH" evidence="8">
    <location>
        <begin position="25"/>
        <end position="84"/>
    </location>
</feature>
<dbReference type="Gene3D" id="4.10.280.10">
    <property type="entry name" value="Helix-loop-helix DNA-binding domain"/>
    <property type="match status" value="1"/>
</dbReference>
<dbReference type="SMART" id="SM00353">
    <property type="entry name" value="HLH"/>
    <property type="match status" value="1"/>
</dbReference>
<protein>
    <recommendedName>
        <fullName evidence="8">BHLH domain-containing protein</fullName>
    </recommendedName>
</protein>
<dbReference type="GO" id="GO:0070888">
    <property type="term" value="F:E-box binding"/>
    <property type="evidence" value="ECO:0007669"/>
    <property type="project" value="TreeGrafter"/>
</dbReference>
<dbReference type="InterPro" id="IPR036638">
    <property type="entry name" value="HLH_DNA-bd_sf"/>
</dbReference>
<comment type="caution">
    <text evidence="9">The sequence shown here is derived from an EMBL/GenBank/DDBJ whole genome shotgun (WGS) entry which is preliminary data.</text>
</comment>
<keyword evidence="6" id="KW-0804">Transcription</keyword>
<dbReference type="SUPFAM" id="SSF47459">
    <property type="entry name" value="HLH, helix-loop-helix DNA-binding domain"/>
    <property type="match status" value="1"/>
</dbReference>
<evidence type="ECO:0000256" key="6">
    <source>
        <dbReference type="ARBA" id="ARBA00023163"/>
    </source>
</evidence>
<dbReference type="GO" id="GO:0046983">
    <property type="term" value="F:protein dimerization activity"/>
    <property type="evidence" value="ECO:0007669"/>
    <property type="project" value="InterPro"/>
</dbReference>
<evidence type="ECO:0000256" key="2">
    <source>
        <dbReference type="ARBA" id="ARBA00022782"/>
    </source>
</evidence>
<evidence type="ECO:0000256" key="5">
    <source>
        <dbReference type="ARBA" id="ARBA00023125"/>
    </source>
</evidence>
<keyword evidence="4" id="KW-0805">Transcription regulation</keyword>
<sequence>MENGDDNPATGKKELRGKVYNKVKMRRYKANARERNRMHGLNAALDTLRSCMPIQVTHLDVNSTPQKLSKIETLRLARNYISAMSQTLQEGRPMDMVRFVQILSRELSQTTANLLSGALTGTMNGTSDFNNSYNSKYDNNHHGYHRNQRDSYETLQCPRYFSSDYRYDSRDSQRHYCCSGYFNGGFNNYAHFLYEQNKQCYSSSQNTFNYCGVKSNLLSNNYHILK</sequence>
<evidence type="ECO:0000256" key="3">
    <source>
        <dbReference type="ARBA" id="ARBA00022902"/>
    </source>
</evidence>
<keyword evidence="10" id="KW-1185">Reference proteome</keyword>
<dbReference type="GO" id="GO:0005634">
    <property type="term" value="C:nucleus"/>
    <property type="evidence" value="ECO:0007669"/>
    <property type="project" value="TreeGrafter"/>
</dbReference>
<evidence type="ECO:0000256" key="1">
    <source>
        <dbReference type="ARBA" id="ARBA00022473"/>
    </source>
</evidence>
<dbReference type="PANTHER" id="PTHR19290">
    <property type="entry name" value="BASIC HELIX-LOOP-HELIX PROTEIN NEUROGENIN-RELATED"/>
    <property type="match status" value="1"/>
</dbReference>
<dbReference type="GO" id="GO:0061564">
    <property type="term" value="P:axon development"/>
    <property type="evidence" value="ECO:0007669"/>
    <property type="project" value="TreeGrafter"/>
</dbReference>
<dbReference type="InterPro" id="IPR022575">
    <property type="entry name" value="NeuroD_DUF"/>
</dbReference>
<evidence type="ECO:0000256" key="4">
    <source>
        <dbReference type="ARBA" id="ARBA00023015"/>
    </source>
</evidence>
<dbReference type="GO" id="GO:0007423">
    <property type="term" value="P:sensory organ development"/>
    <property type="evidence" value="ECO:0007669"/>
    <property type="project" value="TreeGrafter"/>
</dbReference>
<dbReference type="Pfam" id="PF12533">
    <property type="entry name" value="Neuro_bHLH"/>
    <property type="match status" value="1"/>
</dbReference>
<proteinExistence type="predicted"/>
<keyword evidence="7" id="KW-0539">Nucleus</keyword>
<dbReference type="AlphaFoldDB" id="A0A834J2A5"/>
<organism evidence="9 10">
    <name type="scientific">Rhynchophorus ferrugineus</name>
    <name type="common">Red palm weevil</name>
    <name type="synonym">Curculio ferrugineus</name>
    <dbReference type="NCBI Taxonomy" id="354439"/>
    <lineage>
        <taxon>Eukaryota</taxon>
        <taxon>Metazoa</taxon>
        <taxon>Ecdysozoa</taxon>
        <taxon>Arthropoda</taxon>
        <taxon>Hexapoda</taxon>
        <taxon>Insecta</taxon>
        <taxon>Pterygota</taxon>
        <taxon>Neoptera</taxon>
        <taxon>Endopterygota</taxon>
        <taxon>Coleoptera</taxon>
        <taxon>Polyphaga</taxon>
        <taxon>Cucujiformia</taxon>
        <taxon>Curculionidae</taxon>
        <taxon>Dryophthorinae</taxon>
        <taxon>Rhynchophorus</taxon>
    </lineage>
</organism>
<keyword evidence="2" id="KW-0221">Differentiation</keyword>
<dbReference type="CDD" id="cd11427">
    <property type="entry name" value="bHLH_TS_NeuroD"/>
    <property type="match status" value="1"/>
</dbReference>
<dbReference type="OrthoDB" id="10039134at2759"/>
<keyword evidence="5" id="KW-0238">DNA-binding</keyword>
<dbReference type="PANTHER" id="PTHR19290:SF134">
    <property type="entry name" value="NEUROGENIC DIFFERENTIATION FACTOR 1"/>
    <property type="match status" value="1"/>
</dbReference>
<accession>A0A834J2A5</accession>
<dbReference type="GO" id="GO:0000981">
    <property type="term" value="F:DNA-binding transcription factor activity, RNA polymerase II-specific"/>
    <property type="evidence" value="ECO:0007669"/>
    <property type="project" value="TreeGrafter"/>
</dbReference>
<evidence type="ECO:0000259" key="8">
    <source>
        <dbReference type="PROSITE" id="PS50888"/>
    </source>
</evidence>
<dbReference type="Proteomes" id="UP000625711">
    <property type="component" value="Unassembled WGS sequence"/>
</dbReference>
<dbReference type="GO" id="GO:0045944">
    <property type="term" value="P:positive regulation of transcription by RNA polymerase II"/>
    <property type="evidence" value="ECO:0007669"/>
    <property type="project" value="TreeGrafter"/>
</dbReference>
<dbReference type="InterPro" id="IPR011598">
    <property type="entry name" value="bHLH_dom"/>
</dbReference>
<gene>
    <name evidence="9" type="ORF">GWI33_008363</name>
</gene>
<evidence type="ECO:0000313" key="10">
    <source>
        <dbReference type="Proteomes" id="UP000625711"/>
    </source>
</evidence>
<dbReference type="EMBL" id="JAACXV010000039">
    <property type="protein sequence ID" value="KAF7286062.1"/>
    <property type="molecule type" value="Genomic_DNA"/>
</dbReference>
<dbReference type="PROSITE" id="PS50888">
    <property type="entry name" value="BHLH"/>
    <property type="match status" value="1"/>
</dbReference>